<protein>
    <recommendedName>
        <fullName evidence="6">Protein HflK</fullName>
    </recommendedName>
</protein>
<dbReference type="Gene3D" id="3.30.479.30">
    <property type="entry name" value="Band 7 domain"/>
    <property type="match status" value="1"/>
</dbReference>
<dbReference type="NCBIfam" id="TIGR01933">
    <property type="entry name" value="hflK"/>
    <property type="match status" value="1"/>
</dbReference>
<gene>
    <name evidence="9" type="primary">hflK</name>
    <name evidence="9" type="ORF">CGK74_16070</name>
</gene>
<feature type="region of interest" description="Disordered" evidence="7">
    <location>
        <begin position="56"/>
        <end position="75"/>
    </location>
</feature>
<comment type="caution">
    <text evidence="9">The sequence shown here is derived from an EMBL/GenBank/DDBJ whole genome shotgun (WGS) entry which is preliminary data.</text>
</comment>
<evidence type="ECO:0000256" key="3">
    <source>
        <dbReference type="ARBA" id="ARBA00022692"/>
    </source>
</evidence>
<dbReference type="OrthoDB" id="9779595at2"/>
<dbReference type="Pfam" id="PF01145">
    <property type="entry name" value="Band_7"/>
    <property type="match status" value="1"/>
</dbReference>
<feature type="domain" description="Band 7" evidence="8">
    <location>
        <begin position="104"/>
        <end position="277"/>
    </location>
</feature>
<dbReference type="RefSeq" id="WP_094269426.1">
    <property type="nucleotide sequence ID" value="NZ_NOIH01000026.1"/>
</dbReference>
<dbReference type="PANTHER" id="PTHR43327">
    <property type="entry name" value="STOMATIN-LIKE PROTEIN 2, MITOCHONDRIAL"/>
    <property type="match status" value="1"/>
</dbReference>
<evidence type="ECO:0000256" key="6">
    <source>
        <dbReference type="RuleBase" id="RU364113"/>
    </source>
</evidence>
<feature type="compositionally biased region" description="Basic and acidic residues" evidence="7">
    <location>
        <begin position="415"/>
        <end position="429"/>
    </location>
</feature>
<dbReference type="GO" id="GO:0016020">
    <property type="term" value="C:membrane"/>
    <property type="evidence" value="ECO:0007669"/>
    <property type="project" value="UniProtKB-SubCell"/>
</dbReference>
<comment type="subunit">
    <text evidence="6">HflC and HflK may interact to form a multimeric complex.</text>
</comment>
<keyword evidence="9" id="KW-0378">Hydrolase</keyword>
<keyword evidence="4" id="KW-1133">Transmembrane helix</keyword>
<sequence length="429" mass="47442">MSLNDPRWGGQGGDNDRDRDRNDGQRGDGNRGNNQGPPDLEEVWRDFNQRLTGMFGGKRQNRGMGGGGGGGGDGGPQLPNFSFKQFGGGIGALLALAGVVWLASGIYTVDANQRGVVLRLGEYVQTTEPGLRWRLPYPFETHEIVDLTGVRTVEVGYRGSERNKVLRESLMLTDDENIINIQFAVQYVLKSPENYVFNNRFPDESVAQAAETAMREIVGKSRMDFVLYEGREEIAATAHELMQRILDRYETGIQISRVTMQNAQPPEQVQAAFDDAVKAGQDRERQKNEGEAYANDVIPRARGTASRLIEEANAYRERVVANAEGEASRFNQVFAEYSRAPEVTRQRMYIETMQEVMSNTSKVMIDAKGNGNLLFLPLDKLMQQAGGSAKAASITPEPQSAAALSSNAPGLASDPRNRDLMRSRERGER</sequence>
<feature type="compositionally biased region" description="Polar residues" evidence="7">
    <location>
        <begin position="396"/>
        <end position="408"/>
    </location>
</feature>
<feature type="region of interest" description="Disordered" evidence="7">
    <location>
        <begin position="1"/>
        <end position="41"/>
    </location>
</feature>
<feature type="compositionally biased region" description="Gly residues" evidence="7">
    <location>
        <begin position="63"/>
        <end position="75"/>
    </location>
</feature>
<evidence type="ECO:0000256" key="1">
    <source>
        <dbReference type="ARBA" id="ARBA00004167"/>
    </source>
</evidence>
<keyword evidence="3" id="KW-0812">Transmembrane</keyword>
<dbReference type="PANTHER" id="PTHR43327:SF2">
    <property type="entry name" value="MODULATOR OF FTSH PROTEASE HFLK"/>
    <property type="match status" value="1"/>
</dbReference>
<keyword evidence="5" id="KW-0472">Membrane</keyword>
<accession>A0A235EWR1</accession>
<evidence type="ECO:0000256" key="2">
    <source>
        <dbReference type="ARBA" id="ARBA00006971"/>
    </source>
</evidence>
<evidence type="ECO:0000256" key="7">
    <source>
        <dbReference type="SAM" id="MobiDB-lite"/>
    </source>
</evidence>
<name>A0A235EWR1_9RHOO</name>
<organism evidence="9 10">
    <name type="scientific">Thauera propionica</name>
    <dbReference type="NCBI Taxonomy" id="2019431"/>
    <lineage>
        <taxon>Bacteria</taxon>
        <taxon>Pseudomonadati</taxon>
        <taxon>Pseudomonadota</taxon>
        <taxon>Betaproteobacteria</taxon>
        <taxon>Rhodocyclales</taxon>
        <taxon>Zoogloeaceae</taxon>
        <taxon>Thauera</taxon>
    </lineage>
</organism>
<comment type="function">
    <text evidence="6">HflC and HflK could encode or regulate a protease.</text>
</comment>
<dbReference type="InterPro" id="IPR010201">
    <property type="entry name" value="HflK"/>
</dbReference>
<dbReference type="InterPro" id="IPR020980">
    <property type="entry name" value="Membrane_HflK_N"/>
</dbReference>
<evidence type="ECO:0000259" key="8">
    <source>
        <dbReference type="SMART" id="SM00244"/>
    </source>
</evidence>
<evidence type="ECO:0000313" key="9">
    <source>
        <dbReference type="EMBL" id="OYD52855.1"/>
    </source>
</evidence>
<dbReference type="GO" id="GO:0008233">
    <property type="term" value="F:peptidase activity"/>
    <property type="evidence" value="ECO:0007669"/>
    <property type="project" value="UniProtKB-KW"/>
</dbReference>
<dbReference type="SMART" id="SM00244">
    <property type="entry name" value="PHB"/>
    <property type="match status" value="1"/>
</dbReference>
<dbReference type="GO" id="GO:0006508">
    <property type="term" value="P:proteolysis"/>
    <property type="evidence" value="ECO:0007669"/>
    <property type="project" value="UniProtKB-KW"/>
</dbReference>
<dbReference type="InterPro" id="IPR001107">
    <property type="entry name" value="Band_7"/>
</dbReference>
<comment type="similarity">
    <text evidence="2 6">Belongs to the band 7/mec-2 family. HflK subfamily.</text>
</comment>
<feature type="compositionally biased region" description="Basic and acidic residues" evidence="7">
    <location>
        <begin position="14"/>
        <end position="29"/>
    </location>
</feature>
<dbReference type="AlphaFoldDB" id="A0A235EWR1"/>
<comment type="subcellular location">
    <subcellularLocation>
        <location evidence="1">Membrane</location>
        <topology evidence="1">Single-pass membrane protein</topology>
    </subcellularLocation>
</comment>
<evidence type="ECO:0000256" key="4">
    <source>
        <dbReference type="ARBA" id="ARBA00022989"/>
    </source>
</evidence>
<dbReference type="Proteomes" id="UP000215181">
    <property type="component" value="Unassembled WGS sequence"/>
</dbReference>
<dbReference type="CDD" id="cd03404">
    <property type="entry name" value="SPFH_HflK"/>
    <property type="match status" value="1"/>
</dbReference>
<proteinExistence type="inferred from homology"/>
<feature type="region of interest" description="Disordered" evidence="7">
    <location>
        <begin position="387"/>
        <end position="429"/>
    </location>
</feature>
<reference evidence="9 10" key="1">
    <citation type="submission" date="2017-07" db="EMBL/GenBank/DDBJ databases">
        <title>Thauera sp. KNDSS-Mac4 genome sequence and assembly.</title>
        <authorList>
            <person name="Mayilraj S."/>
        </authorList>
    </citation>
    <scope>NUCLEOTIDE SEQUENCE [LARGE SCALE GENOMIC DNA]</scope>
    <source>
        <strain evidence="9 10">KNDSS-Mac4</strain>
    </source>
</reference>
<dbReference type="Pfam" id="PF12221">
    <property type="entry name" value="HflK_N"/>
    <property type="match status" value="1"/>
</dbReference>
<dbReference type="InterPro" id="IPR036013">
    <property type="entry name" value="Band_7/SPFH_dom_sf"/>
</dbReference>
<dbReference type="InterPro" id="IPR050710">
    <property type="entry name" value="Band7/mec-2_domain"/>
</dbReference>
<keyword evidence="9" id="KW-0645">Protease</keyword>
<dbReference type="EMBL" id="NOIH01000026">
    <property type="protein sequence ID" value="OYD52855.1"/>
    <property type="molecule type" value="Genomic_DNA"/>
</dbReference>
<keyword evidence="10" id="KW-1185">Reference proteome</keyword>
<evidence type="ECO:0000313" key="10">
    <source>
        <dbReference type="Proteomes" id="UP000215181"/>
    </source>
</evidence>
<evidence type="ECO:0000256" key="5">
    <source>
        <dbReference type="ARBA" id="ARBA00023136"/>
    </source>
</evidence>
<dbReference type="SUPFAM" id="SSF117892">
    <property type="entry name" value="Band 7/SPFH domain"/>
    <property type="match status" value="1"/>
</dbReference>